<dbReference type="PATRIC" id="fig|46429.4.peg.1951"/>
<dbReference type="AlphaFoldDB" id="A0A081REZ2"/>
<dbReference type="EMBL" id="JFHR01000018">
    <property type="protein sequence ID" value="KEQ53765.1"/>
    <property type="molecule type" value="Genomic_DNA"/>
</dbReference>
<dbReference type="Proteomes" id="UP000028411">
    <property type="component" value="Unassembled WGS sequence"/>
</dbReference>
<dbReference type="RefSeq" id="WP_037450758.1">
    <property type="nucleotide sequence ID" value="NZ_JFHR01000018.1"/>
</dbReference>
<name>A0A081REZ2_SPHCR</name>
<proteinExistence type="predicted"/>
<evidence type="ECO:0000313" key="1">
    <source>
        <dbReference type="EMBL" id="KEQ53765.1"/>
    </source>
</evidence>
<protein>
    <submittedName>
        <fullName evidence="1">Uncharacterized protein</fullName>
    </submittedName>
</protein>
<accession>A0A081REZ2</accession>
<evidence type="ECO:0000313" key="2">
    <source>
        <dbReference type="Proteomes" id="UP000028411"/>
    </source>
</evidence>
<dbReference type="OrthoDB" id="7433405at2"/>
<reference evidence="1 2" key="1">
    <citation type="submission" date="2014-02" db="EMBL/GenBank/DDBJ databases">
        <title>Whole genome sequence of Sphingobium chlorophenolicum NBRC 16172.</title>
        <authorList>
            <person name="Gan H.M."/>
            <person name="Gan H.Y."/>
            <person name="Chew T.H."/>
            <person name="Savka M.A."/>
        </authorList>
    </citation>
    <scope>NUCLEOTIDE SEQUENCE [LARGE SCALE GENOMIC DNA]</scope>
    <source>
        <strain evidence="1 2">NBRC 16172</strain>
    </source>
</reference>
<sequence>MFAHLPGLSPKRLLLCSRENANRVASRLFDERPEPLRIVRTANPLQPFRVCTCPSATDLVEVEMVL</sequence>
<dbReference type="eggNOG" id="ENOG5031C8B">
    <property type="taxonomic scope" value="Bacteria"/>
</dbReference>
<comment type="caution">
    <text evidence="1">The sequence shown here is derived from an EMBL/GenBank/DDBJ whole genome shotgun (WGS) entry which is preliminary data.</text>
</comment>
<organism evidence="1 2">
    <name type="scientific">Sphingobium chlorophenolicum</name>
    <dbReference type="NCBI Taxonomy" id="46429"/>
    <lineage>
        <taxon>Bacteria</taxon>
        <taxon>Pseudomonadati</taxon>
        <taxon>Pseudomonadota</taxon>
        <taxon>Alphaproteobacteria</taxon>
        <taxon>Sphingomonadales</taxon>
        <taxon>Sphingomonadaceae</taxon>
        <taxon>Sphingobium</taxon>
    </lineage>
</organism>
<gene>
    <name evidence="1" type="ORF">BV95_01981</name>
</gene>